<evidence type="ECO:0000256" key="1">
    <source>
        <dbReference type="ARBA" id="ARBA00022598"/>
    </source>
</evidence>
<organism evidence="5 6">
    <name type="scientific">Chungangia koreensis</name>
    <dbReference type="NCBI Taxonomy" id="752657"/>
    <lineage>
        <taxon>Bacteria</taxon>
        <taxon>Bacillati</taxon>
        <taxon>Bacillota</taxon>
        <taxon>Bacilli</taxon>
        <taxon>Lactobacillales</taxon>
        <taxon>Chungangia</taxon>
    </lineage>
</organism>
<dbReference type="EMBL" id="JBHSEC010000002">
    <property type="protein sequence ID" value="MFC4409310.1"/>
    <property type="molecule type" value="Genomic_DNA"/>
</dbReference>
<feature type="domain" description="Bacillithiol biosynthesis BshC C-terminal coiled-coil" evidence="4">
    <location>
        <begin position="379"/>
        <end position="538"/>
    </location>
</feature>
<dbReference type="InterPro" id="IPR055399">
    <property type="entry name" value="CC_BshC"/>
</dbReference>
<proteinExistence type="inferred from homology"/>
<comment type="similarity">
    <text evidence="2">Belongs to the BshC family.</text>
</comment>
<evidence type="ECO:0000256" key="2">
    <source>
        <dbReference type="HAMAP-Rule" id="MF_01867"/>
    </source>
</evidence>
<feature type="domain" description="Bacillithiol biosynthesis BshC N-terminal Rossmann-like" evidence="3">
    <location>
        <begin position="1"/>
        <end position="376"/>
    </location>
</feature>
<protein>
    <recommendedName>
        <fullName evidence="2">Putative cysteine ligase BshC</fullName>
        <ecNumber evidence="2">6.-.-.-</ecNumber>
    </recommendedName>
</protein>
<dbReference type="Pfam" id="PF10079">
    <property type="entry name" value="Rossmann-like_BshC"/>
    <property type="match status" value="1"/>
</dbReference>
<dbReference type="InterPro" id="IPR055398">
    <property type="entry name" value="Rossmann-like_BshC"/>
</dbReference>
<dbReference type="EC" id="6.-.-.-" evidence="2"/>
<accession>A0ABV8X5H8</accession>
<dbReference type="PIRSF" id="PIRSF012535">
    <property type="entry name" value="UCP012535"/>
    <property type="match status" value="1"/>
</dbReference>
<dbReference type="Proteomes" id="UP001595817">
    <property type="component" value="Unassembled WGS sequence"/>
</dbReference>
<dbReference type="Pfam" id="PF24850">
    <property type="entry name" value="CC_BshC"/>
    <property type="match status" value="1"/>
</dbReference>
<name>A0ABV8X5H8_9LACT</name>
<sequence>MKSETSKMPNMSRLLSDYLTGAGQANEFFHHDVHGASIDKRLKYLQSHPVRREELTAVIESYMEPLGISKKARKHLDELKENAVVVIGGQQAGLLTGPLYSVHKVISIVIMAKKYRAMTGVPVIPIFWIAGEDHDLDEINHTYTISSGKLRKHAVPIPYMQKSMAAETALDQNEVMDFVDEVFRQFGETIHTESLLAEVKEVLSVSTTFTDFFARLMNSLFQNEGLLLIDAAYGPLRTYESSFFEKLIDRSEEIAEAVFAKEAIMEQAGYGQPVGVSQDAAHLFYLQNGERALLKRVDGDFVNETLGLHFTKSELMSIAKTSPQLLSNNVVTRPIMQDLVFPVLTFVGGQGEIAYWGLLKEAFEVMGIEMPIVAPRFSITLVDRQVEQLLKEEKMSVEDVFQGSVSVKREEFLTSVSDSQTETLLNETQQLILEKYEQIKDAAKVNGLLTQQLIDKNVSFHLSQLAYLKGKLEESTLIRHDVQLRRYETLMNHLLPEGGLQERKYNPYMYLNQYGPDLINDLLKLDYRCDGSHHIVYL</sequence>
<dbReference type="InterPro" id="IPR011199">
    <property type="entry name" value="Bacillithiol_biosynth_BshC"/>
</dbReference>
<evidence type="ECO:0000313" key="6">
    <source>
        <dbReference type="Proteomes" id="UP001595817"/>
    </source>
</evidence>
<dbReference type="RefSeq" id="WP_378151913.1">
    <property type="nucleotide sequence ID" value="NZ_JBHSEC010000002.1"/>
</dbReference>
<keyword evidence="1 2" id="KW-0436">Ligase</keyword>
<reference evidence="6" key="1">
    <citation type="journal article" date="2019" name="Int. J. Syst. Evol. Microbiol.">
        <title>The Global Catalogue of Microorganisms (GCM) 10K type strain sequencing project: providing services to taxonomists for standard genome sequencing and annotation.</title>
        <authorList>
            <consortium name="The Broad Institute Genomics Platform"/>
            <consortium name="The Broad Institute Genome Sequencing Center for Infectious Disease"/>
            <person name="Wu L."/>
            <person name="Ma J."/>
        </authorList>
    </citation>
    <scope>NUCLEOTIDE SEQUENCE [LARGE SCALE GENOMIC DNA]</scope>
    <source>
        <strain evidence="6">CCUG 59778</strain>
    </source>
</reference>
<comment type="caution">
    <text evidence="5">The sequence shown here is derived from an EMBL/GenBank/DDBJ whole genome shotgun (WGS) entry which is preliminary data.</text>
</comment>
<evidence type="ECO:0000259" key="4">
    <source>
        <dbReference type="Pfam" id="PF24850"/>
    </source>
</evidence>
<evidence type="ECO:0000259" key="3">
    <source>
        <dbReference type="Pfam" id="PF10079"/>
    </source>
</evidence>
<gene>
    <name evidence="2 5" type="primary">bshC</name>
    <name evidence="5" type="ORF">ACFOZY_02545</name>
</gene>
<evidence type="ECO:0000313" key="5">
    <source>
        <dbReference type="EMBL" id="MFC4409310.1"/>
    </source>
</evidence>
<dbReference type="HAMAP" id="MF_01867">
    <property type="entry name" value="BshC"/>
    <property type="match status" value="1"/>
</dbReference>
<dbReference type="NCBIfam" id="TIGR03998">
    <property type="entry name" value="thiol_BshC"/>
    <property type="match status" value="1"/>
</dbReference>
<comment type="function">
    <text evidence="2">Involved in bacillithiol (BSH) biosynthesis. May catalyze the last step of the pathway, the addition of cysteine to glucosamine malate (GlcN-Mal) to generate BSH.</text>
</comment>
<keyword evidence="6" id="KW-1185">Reference proteome</keyword>